<protein>
    <submittedName>
        <fullName evidence="2">Uncharacterized protein</fullName>
    </submittedName>
</protein>
<comment type="caution">
    <text evidence="2">The sequence shown here is derived from an EMBL/GenBank/DDBJ whole genome shotgun (WGS) entry which is preliminary data.</text>
</comment>
<accession>A0AAV7VLK1</accession>
<dbReference type="Proteomes" id="UP001066276">
    <property type="component" value="Chromosome 2_1"/>
</dbReference>
<feature type="region of interest" description="Disordered" evidence="1">
    <location>
        <begin position="60"/>
        <end position="101"/>
    </location>
</feature>
<organism evidence="2 3">
    <name type="scientific">Pleurodeles waltl</name>
    <name type="common">Iberian ribbed newt</name>
    <dbReference type="NCBI Taxonomy" id="8319"/>
    <lineage>
        <taxon>Eukaryota</taxon>
        <taxon>Metazoa</taxon>
        <taxon>Chordata</taxon>
        <taxon>Craniata</taxon>
        <taxon>Vertebrata</taxon>
        <taxon>Euteleostomi</taxon>
        <taxon>Amphibia</taxon>
        <taxon>Batrachia</taxon>
        <taxon>Caudata</taxon>
        <taxon>Salamandroidea</taxon>
        <taxon>Salamandridae</taxon>
        <taxon>Pleurodelinae</taxon>
        <taxon>Pleurodeles</taxon>
    </lineage>
</organism>
<dbReference type="EMBL" id="JANPWB010000003">
    <property type="protein sequence ID" value="KAJ1201047.1"/>
    <property type="molecule type" value="Genomic_DNA"/>
</dbReference>
<dbReference type="AlphaFoldDB" id="A0AAV7VLK1"/>
<gene>
    <name evidence="2" type="ORF">NDU88_004863</name>
</gene>
<proteinExistence type="predicted"/>
<sequence>MGDDSGTPLQCSALPRSLSPLTSEADLPGPNGRKRVRIQHSKWRPQLVRTFGNVVYAARPPGRPQCLLQPPMNMGGSRDAGVPSGHSPPGIQLGQARFGRA</sequence>
<keyword evidence="3" id="KW-1185">Reference proteome</keyword>
<reference evidence="2" key="1">
    <citation type="journal article" date="2022" name="bioRxiv">
        <title>Sequencing and chromosome-scale assembly of the giantPleurodeles waltlgenome.</title>
        <authorList>
            <person name="Brown T."/>
            <person name="Elewa A."/>
            <person name="Iarovenko S."/>
            <person name="Subramanian E."/>
            <person name="Araus A.J."/>
            <person name="Petzold A."/>
            <person name="Susuki M."/>
            <person name="Suzuki K.-i.T."/>
            <person name="Hayashi T."/>
            <person name="Toyoda A."/>
            <person name="Oliveira C."/>
            <person name="Osipova E."/>
            <person name="Leigh N.D."/>
            <person name="Simon A."/>
            <person name="Yun M.H."/>
        </authorList>
    </citation>
    <scope>NUCLEOTIDE SEQUENCE</scope>
    <source>
        <strain evidence="2">20211129_DDA</strain>
        <tissue evidence="2">Liver</tissue>
    </source>
</reference>
<evidence type="ECO:0000313" key="3">
    <source>
        <dbReference type="Proteomes" id="UP001066276"/>
    </source>
</evidence>
<name>A0AAV7VLK1_PLEWA</name>
<evidence type="ECO:0000313" key="2">
    <source>
        <dbReference type="EMBL" id="KAJ1201047.1"/>
    </source>
</evidence>
<feature type="region of interest" description="Disordered" evidence="1">
    <location>
        <begin position="1"/>
        <end position="35"/>
    </location>
</feature>
<evidence type="ECO:0000256" key="1">
    <source>
        <dbReference type="SAM" id="MobiDB-lite"/>
    </source>
</evidence>